<reference evidence="2" key="1">
    <citation type="submission" date="2020-06" db="EMBL/GenBank/DDBJ databases">
        <authorList>
            <person name="Li T."/>
            <person name="Hu X."/>
            <person name="Zhang T."/>
            <person name="Song X."/>
            <person name="Zhang H."/>
            <person name="Dai N."/>
            <person name="Sheng W."/>
            <person name="Hou X."/>
            <person name="Wei L."/>
        </authorList>
    </citation>
    <scope>NUCLEOTIDE SEQUENCE</scope>
    <source>
        <strain evidence="2">KEN1</strain>
        <tissue evidence="2">Leaf</tissue>
    </source>
</reference>
<protein>
    <submittedName>
        <fullName evidence="2">Uncharacterized protein</fullName>
    </submittedName>
</protein>
<dbReference type="AlphaFoldDB" id="A0AAW2TJX9"/>
<accession>A0AAW2TJX9</accession>
<evidence type="ECO:0000313" key="2">
    <source>
        <dbReference type="EMBL" id="KAL0405253.1"/>
    </source>
</evidence>
<dbReference type="SUPFAM" id="SSF90250">
    <property type="entry name" value="Troponin coil-coiled subunits"/>
    <property type="match status" value="1"/>
</dbReference>
<name>A0AAW2TJX9_9LAMI</name>
<sequence length="101" mass="11992">MPRSEAQWWKLEDNVDRLNADVTKLKEEKKELVARNQQQEKELKKLRKEVAGHKGALRRLWRGLSWISLILKMANANWKDTGLIVLRSSKNLKSTRTRWLQ</sequence>
<proteinExistence type="predicted"/>
<organism evidence="2">
    <name type="scientific">Sesamum latifolium</name>
    <dbReference type="NCBI Taxonomy" id="2727402"/>
    <lineage>
        <taxon>Eukaryota</taxon>
        <taxon>Viridiplantae</taxon>
        <taxon>Streptophyta</taxon>
        <taxon>Embryophyta</taxon>
        <taxon>Tracheophyta</taxon>
        <taxon>Spermatophyta</taxon>
        <taxon>Magnoliopsida</taxon>
        <taxon>eudicotyledons</taxon>
        <taxon>Gunneridae</taxon>
        <taxon>Pentapetalae</taxon>
        <taxon>asterids</taxon>
        <taxon>lamiids</taxon>
        <taxon>Lamiales</taxon>
        <taxon>Pedaliaceae</taxon>
        <taxon>Sesamum</taxon>
    </lineage>
</organism>
<keyword evidence="1" id="KW-0175">Coiled coil</keyword>
<dbReference type="EMBL" id="JACGWN010000014">
    <property type="protein sequence ID" value="KAL0405253.1"/>
    <property type="molecule type" value="Genomic_DNA"/>
</dbReference>
<gene>
    <name evidence="2" type="ORF">Slati_3839200</name>
</gene>
<feature type="coiled-coil region" evidence="1">
    <location>
        <begin position="8"/>
        <end position="56"/>
    </location>
</feature>
<dbReference type="InterPro" id="IPR038077">
    <property type="entry name" value="Troponin_sf"/>
</dbReference>
<reference evidence="2" key="2">
    <citation type="journal article" date="2024" name="Plant">
        <title>Genomic evolution and insights into agronomic trait innovations of Sesamum species.</title>
        <authorList>
            <person name="Miao H."/>
            <person name="Wang L."/>
            <person name="Qu L."/>
            <person name="Liu H."/>
            <person name="Sun Y."/>
            <person name="Le M."/>
            <person name="Wang Q."/>
            <person name="Wei S."/>
            <person name="Zheng Y."/>
            <person name="Lin W."/>
            <person name="Duan Y."/>
            <person name="Cao H."/>
            <person name="Xiong S."/>
            <person name="Wang X."/>
            <person name="Wei L."/>
            <person name="Li C."/>
            <person name="Ma Q."/>
            <person name="Ju M."/>
            <person name="Zhao R."/>
            <person name="Li G."/>
            <person name="Mu C."/>
            <person name="Tian Q."/>
            <person name="Mei H."/>
            <person name="Zhang T."/>
            <person name="Gao T."/>
            <person name="Zhang H."/>
        </authorList>
    </citation>
    <scope>NUCLEOTIDE SEQUENCE</scope>
    <source>
        <strain evidence="2">KEN1</strain>
    </source>
</reference>
<evidence type="ECO:0000256" key="1">
    <source>
        <dbReference type="SAM" id="Coils"/>
    </source>
</evidence>
<comment type="caution">
    <text evidence="2">The sequence shown here is derived from an EMBL/GenBank/DDBJ whole genome shotgun (WGS) entry which is preliminary data.</text>
</comment>